<dbReference type="GO" id="GO:0005634">
    <property type="term" value="C:nucleus"/>
    <property type="evidence" value="ECO:0007669"/>
    <property type="project" value="UniProtKB-SubCell"/>
</dbReference>
<dbReference type="Gramene" id="OQU88213">
    <property type="protein sequence ID" value="OQU88213"/>
    <property type="gene ID" value="SORBI_3003G430950"/>
</dbReference>
<reference evidence="14 15" key="1">
    <citation type="journal article" date="2009" name="Nature">
        <title>The Sorghum bicolor genome and the diversification of grasses.</title>
        <authorList>
            <person name="Paterson A.H."/>
            <person name="Bowers J.E."/>
            <person name="Bruggmann R."/>
            <person name="Dubchak I."/>
            <person name="Grimwood J."/>
            <person name="Gundlach H."/>
            <person name="Haberer G."/>
            <person name="Hellsten U."/>
            <person name="Mitros T."/>
            <person name="Poliakov A."/>
            <person name="Schmutz J."/>
            <person name="Spannagl M."/>
            <person name="Tang H."/>
            <person name="Wang X."/>
            <person name="Wicker T."/>
            <person name="Bharti A.K."/>
            <person name="Chapman J."/>
            <person name="Feltus F.A."/>
            <person name="Gowik U."/>
            <person name="Grigoriev I.V."/>
            <person name="Lyons E."/>
            <person name="Maher C.A."/>
            <person name="Martis M."/>
            <person name="Narechania A."/>
            <person name="Otillar R.P."/>
            <person name="Penning B.W."/>
            <person name="Salamov A.A."/>
            <person name="Wang Y."/>
            <person name="Zhang L."/>
            <person name="Carpita N.C."/>
            <person name="Freeling M."/>
            <person name="Gingle A.R."/>
            <person name="Hash C.T."/>
            <person name="Keller B."/>
            <person name="Klein P."/>
            <person name="Kresovich S."/>
            <person name="McCann M.C."/>
            <person name="Ming R."/>
            <person name="Peterson D.G."/>
            <person name="Mehboob-ur-Rahman"/>
            <person name="Ware D."/>
            <person name="Westhoff P."/>
            <person name="Mayer K.F."/>
            <person name="Messing J."/>
            <person name="Rokhsar D.S."/>
        </authorList>
    </citation>
    <scope>NUCLEOTIDE SEQUENCE [LARGE SCALE GENOMIC DNA]</scope>
    <source>
        <strain evidence="15">cv. BTx623</strain>
    </source>
</reference>
<protein>
    <submittedName>
        <fullName evidence="14">Uncharacterized protein</fullName>
    </submittedName>
</protein>
<name>A0A1W0W1I5_SORBI</name>
<keyword evidence="11 13" id="KW-0472">Membrane</keyword>
<organism evidence="14 15">
    <name type="scientific">Sorghum bicolor</name>
    <name type="common">Sorghum</name>
    <name type="synonym">Sorghum vulgare</name>
    <dbReference type="NCBI Taxonomy" id="4558"/>
    <lineage>
        <taxon>Eukaryota</taxon>
        <taxon>Viridiplantae</taxon>
        <taxon>Streptophyta</taxon>
        <taxon>Embryophyta</taxon>
        <taxon>Tracheophyta</taxon>
        <taxon>Spermatophyta</taxon>
        <taxon>Magnoliopsida</taxon>
        <taxon>Liliopsida</taxon>
        <taxon>Poales</taxon>
        <taxon>Poaceae</taxon>
        <taxon>PACMAD clade</taxon>
        <taxon>Panicoideae</taxon>
        <taxon>Andropogonodae</taxon>
        <taxon>Andropogoneae</taxon>
        <taxon>Sorghinae</taxon>
        <taxon>Sorghum</taxon>
    </lineage>
</organism>
<sequence length="120" mass="12826">MERSMVTMLLLATAAVVLLLLPLLLPSSLPPPPSLLLVVPVVLLLSLLSLAFLPTRDDDDAIAIYGSLRSVHDMAGHAWAHMIHGWFNSIGCGWPAAGIEDSSHHHRSAPPIYAGQASSF</sequence>
<comment type="similarity">
    <text evidence="5">Belongs to the plant organ size related (OSR) protein family.</text>
</comment>
<evidence type="ECO:0000256" key="11">
    <source>
        <dbReference type="ARBA" id="ARBA00023136"/>
    </source>
</evidence>
<dbReference type="PANTHER" id="PTHR36023:SF3">
    <property type="entry name" value="ARGOS-LIKE PROTEIN"/>
    <property type="match status" value="1"/>
</dbReference>
<feature type="transmembrane region" description="Helical" evidence="13">
    <location>
        <begin position="36"/>
        <end position="53"/>
    </location>
</feature>
<evidence type="ECO:0000313" key="14">
    <source>
        <dbReference type="EMBL" id="OQU88213.1"/>
    </source>
</evidence>
<accession>A0A1W0W1I5</accession>
<dbReference type="Proteomes" id="UP000000768">
    <property type="component" value="Chromosome 3"/>
</dbReference>
<dbReference type="AlphaFoldDB" id="A0A1W0W1I5"/>
<evidence type="ECO:0000256" key="3">
    <source>
        <dbReference type="ARBA" id="ARBA00004240"/>
    </source>
</evidence>
<dbReference type="GO" id="GO:0016020">
    <property type="term" value="C:membrane"/>
    <property type="evidence" value="ECO:0007669"/>
    <property type="project" value="UniProtKB-SubCell"/>
</dbReference>
<evidence type="ECO:0000256" key="1">
    <source>
        <dbReference type="ARBA" id="ARBA00004123"/>
    </source>
</evidence>
<evidence type="ECO:0000313" key="15">
    <source>
        <dbReference type="Proteomes" id="UP000000768"/>
    </source>
</evidence>
<keyword evidence="8 13" id="KW-0812">Transmembrane</keyword>
<evidence type="ECO:0000256" key="4">
    <source>
        <dbReference type="ARBA" id="ARBA00004496"/>
    </source>
</evidence>
<dbReference type="GO" id="GO:0009725">
    <property type="term" value="P:response to hormone"/>
    <property type="evidence" value="ECO:0007669"/>
    <property type="project" value="UniProtKB-ARBA"/>
</dbReference>
<keyword evidence="10 13" id="KW-1133">Transmembrane helix</keyword>
<evidence type="ECO:0000256" key="6">
    <source>
        <dbReference type="ARBA" id="ARBA00022473"/>
    </source>
</evidence>
<evidence type="ECO:0000256" key="9">
    <source>
        <dbReference type="ARBA" id="ARBA00022824"/>
    </source>
</evidence>
<dbReference type="GO" id="GO:0046622">
    <property type="term" value="P:positive regulation of organ growth"/>
    <property type="evidence" value="ECO:0007669"/>
    <property type="project" value="InterPro"/>
</dbReference>
<keyword evidence="12" id="KW-0539">Nucleus</keyword>
<evidence type="ECO:0000256" key="8">
    <source>
        <dbReference type="ARBA" id="ARBA00022692"/>
    </source>
</evidence>
<gene>
    <name evidence="14" type="ORF">SORBI_3003G430950</name>
</gene>
<proteinExistence type="inferred from homology"/>
<dbReference type="GO" id="GO:0005783">
    <property type="term" value="C:endoplasmic reticulum"/>
    <property type="evidence" value="ECO:0007669"/>
    <property type="project" value="UniProtKB-SubCell"/>
</dbReference>
<keyword evidence="7" id="KW-0963">Cytoplasm</keyword>
<dbReference type="EMBL" id="CM000762">
    <property type="protein sequence ID" value="OQU88213.1"/>
    <property type="molecule type" value="Genomic_DNA"/>
</dbReference>
<evidence type="ECO:0000256" key="7">
    <source>
        <dbReference type="ARBA" id="ARBA00022490"/>
    </source>
</evidence>
<dbReference type="PANTHER" id="PTHR36023">
    <property type="entry name" value="ARGOS-LIKE PROTEIN"/>
    <property type="match status" value="1"/>
</dbReference>
<comment type="subcellular location">
    <subcellularLocation>
        <location evidence="4">Cytoplasm</location>
    </subcellularLocation>
    <subcellularLocation>
        <location evidence="3">Endoplasmic reticulum</location>
    </subcellularLocation>
    <subcellularLocation>
        <location evidence="2">Membrane</location>
        <topology evidence="2">Multi-pass membrane protein</topology>
    </subcellularLocation>
    <subcellularLocation>
        <location evidence="1">Nucleus</location>
    </subcellularLocation>
</comment>
<evidence type="ECO:0000256" key="12">
    <source>
        <dbReference type="ARBA" id="ARBA00023242"/>
    </source>
</evidence>
<evidence type="ECO:0000256" key="2">
    <source>
        <dbReference type="ARBA" id="ARBA00004141"/>
    </source>
</evidence>
<evidence type="ECO:0000256" key="5">
    <source>
        <dbReference type="ARBA" id="ARBA00006891"/>
    </source>
</evidence>
<keyword evidence="6" id="KW-0217">Developmental protein</keyword>
<evidence type="ECO:0000256" key="13">
    <source>
        <dbReference type="SAM" id="Phobius"/>
    </source>
</evidence>
<dbReference type="InterPro" id="IPR037468">
    <property type="entry name" value="ARGOS/ARL/OSR1"/>
</dbReference>
<evidence type="ECO:0000256" key="10">
    <source>
        <dbReference type="ARBA" id="ARBA00022989"/>
    </source>
</evidence>
<keyword evidence="9" id="KW-0256">Endoplasmic reticulum</keyword>
<keyword evidence="15" id="KW-1185">Reference proteome</keyword>
<dbReference type="InParanoid" id="A0A1W0W1I5"/>
<reference evidence="15" key="2">
    <citation type="journal article" date="2018" name="Plant J.">
        <title>The Sorghum bicolor reference genome: improved assembly, gene annotations, a transcriptome atlas, and signatures of genome organization.</title>
        <authorList>
            <person name="McCormick R.F."/>
            <person name="Truong S.K."/>
            <person name="Sreedasyam A."/>
            <person name="Jenkins J."/>
            <person name="Shu S."/>
            <person name="Sims D."/>
            <person name="Kennedy M."/>
            <person name="Amirebrahimi M."/>
            <person name="Weers B.D."/>
            <person name="McKinley B."/>
            <person name="Mattison A."/>
            <person name="Morishige D.T."/>
            <person name="Grimwood J."/>
            <person name="Schmutz J."/>
            <person name="Mullet J.E."/>
        </authorList>
    </citation>
    <scope>NUCLEOTIDE SEQUENCE [LARGE SCALE GENOMIC DNA]</scope>
    <source>
        <strain evidence="15">cv. BTx623</strain>
    </source>
</reference>